<dbReference type="InterPro" id="IPR003205">
    <property type="entry name" value="Cyt_c_oxidase_su8"/>
</dbReference>
<protein>
    <submittedName>
        <fullName evidence="2">Uncharacterized protein</fullName>
    </submittedName>
</protein>
<keyword evidence="1" id="KW-0812">Transmembrane</keyword>
<gene>
    <name evidence="2" type="ORF">GSLYS_00007837001</name>
</gene>
<feature type="transmembrane region" description="Helical" evidence="1">
    <location>
        <begin position="41"/>
        <end position="60"/>
    </location>
</feature>
<organism evidence="2 3">
    <name type="scientific">Lymnaea stagnalis</name>
    <name type="common">Great pond snail</name>
    <name type="synonym">Helix stagnalis</name>
    <dbReference type="NCBI Taxonomy" id="6523"/>
    <lineage>
        <taxon>Eukaryota</taxon>
        <taxon>Metazoa</taxon>
        <taxon>Spiralia</taxon>
        <taxon>Lophotrochozoa</taxon>
        <taxon>Mollusca</taxon>
        <taxon>Gastropoda</taxon>
        <taxon>Heterobranchia</taxon>
        <taxon>Euthyneura</taxon>
        <taxon>Panpulmonata</taxon>
        <taxon>Hygrophila</taxon>
        <taxon>Lymnaeoidea</taxon>
        <taxon>Lymnaeidae</taxon>
        <taxon>Lymnaea</taxon>
    </lineage>
</organism>
<dbReference type="Pfam" id="PF02285">
    <property type="entry name" value="COX8"/>
    <property type="match status" value="1"/>
</dbReference>
<dbReference type="EMBL" id="CAXITT010000154">
    <property type="protein sequence ID" value="CAL1533877.1"/>
    <property type="molecule type" value="Genomic_DNA"/>
</dbReference>
<dbReference type="GO" id="GO:0006123">
    <property type="term" value="P:mitochondrial electron transport, cytochrome c to oxygen"/>
    <property type="evidence" value="ECO:0007669"/>
    <property type="project" value="InterPro"/>
</dbReference>
<proteinExistence type="predicted"/>
<evidence type="ECO:0000256" key="1">
    <source>
        <dbReference type="SAM" id="Phobius"/>
    </source>
</evidence>
<dbReference type="Proteomes" id="UP001497497">
    <property type="component" value="Unassembled WGS sequence"/>
</dbReference>
<keyword evidence="3" id="KW-1185">Reference proteome</keyword>
<accession>A0AAV2HJF4</accession>
<name>A0AAV2HJF4_LYMST</name>
<keyword evidence="1" id="KW-0472">Membrane</keyword>
<dbReference type="GO" id="GO:0005739">
    <property type="term" value="C:mitochondrion"/>
    <property type="evidence" value="ECO:0007669"/>
    <property type="project" value="GOC"/>
</dbReference>
<comment type="caution">
    <text evidence="2">The sequence shown here is derived from an EMBL/GenBank/DDBJ whole genome shotgun (WGS) entry which is preliminary data.</text>
</comment>
<sequence>MSGVLRCTLNKVVPTLRSNITQKATMISGPPRYQIPFTTKLAVGGSMCVIIVAPMFWIMANIKHYKNPGGVVAESE</sequence>
<evidence type="ECO:0000313" key="3">
    <source>
        <dbReference type="Proteomes" id="UP001497497"/>
    </source>
</evidence>
<reference evidence="2 3" key="1">
    <citation type="submission" date="2024-04" db="EMBL/GenBank/DDBJ databases">
        <authorList>
            <consortium name="Genoscope - CEA"/>
            <person name="William W."/>
        </authorList>
    </citation>
    <scope>NUCLEOTIDE SEQUENCE [LARGE SCALE GENOMIC DNA]</scope>
</reference>
<evidence type="ECO:0000313" key="2">
    <source>
        <dbReference type="EMBL" id="CAL1533877.1"/>
    </source>
</evidence>
<keyword evidence="1" id="KW-1133">Transmembrane helix</keyword>
<dbReference type="AlphaFoldDB" id="A0AAV2HJF4"/>